<dbReference type="CDD" id="cd01130">
    <property type="entry name" value="VirB11-like_ATPase"/>
    <property type="match status" value="1"/>
</dbReference>
<gene>
    <name evidence="3" type="ORF">SAMN04488134_1204</name>
</gene>
<dbReference type="SUPFAM" id="SSF52540">
    <property type="entry name" value="P-loop containing nucleoside triphosphate hydrolases"/>
    <property type="match status" value="1"/>
</dbReference>
<evidence type="ECO:0000313" key="4">
    <source>
        <dbReference type="Proteomes" id="UP000199300"/>
    </source>
</evidence>
<sequence length="405" mass="46469">MISQEILKEIKSDLKEFHSELYLESFINIESREVLKRIVAKKHKALLGTEERLHYAIQEIVGLGVIDEIISNNHLVTDVSFNGTALIIETPDEKYEYEQDVEEEYIIQIIQKFANAVGKEFTPKTPILDAALNNLRINAVHKTISSYGTTMAIRVSRPKLVLNEDTFPGFAPMYMLEFFRAAVETRCNMVIAGETGTGKTEFQKFLTSFIPFNEKIGWIEDTLEGHVKELFPEKDIISWLVTPGTSISELIKAMLRNNPTWINVSETRGKEAYEMIQAVLSGHHIITTAHTVGAKAIPTRFINMAKMGYEIDEKSLERDIFRYFQLGAFIKKKRIKGRMTRYLSEVVFFLEDGSCHTIFEVKEEHGEQYDLTYDLPAEFIERLKEYNIAYEDLLSSSLPSYQGAY</sequence>
<reference evidence="3 4" key="1">
    <citation type="submission" date="2016-10" db="EMBL/GenBank/DDBJ databases">
        <authorList>
            <person name="de Groot N.N."/>
        </authorList>
    </citation>
    <scope>NUCLEOTIDE SEQUENCE [LARGE SCALE GENOMIC DNA]</scope>
    <source>
        <strain evidence="3 4">CGMCC 1.10434</strain>
    </source>
</reference>
<dbReference type="PANTHER" id="PTHR30486:SF6">
    <property type="entry name" value="TYPE IV PILUS RETRACTATION ATPASE PILT"/>
    <property type="match status" value="1"/>
</dbReference>
<feature type="domain" description="Bacterial type II secretion system protein E" evidence="2">
    <location>
        <begin position="145"/>
        <end position="312"/>
    </location>
</feature>
<dbReference type="Gene3D" id="3.30.450.380">
    <property type="match status" value="1"/>
</dbReference>
<dbReference type="RefSeq" id="WP_177178336.1">
    <property type="nucleotide sequence ID" value="NZ_FODJ01000020.1"/>
</dbReference>
<dbReference type="PANTHER" id="PTHR30486">
    <property type="entry name" value="TWITCHING MOTILITY PROTEIN PILT"/>
    <property type="match status" value="1"/>
</dbReference>
<dbReference type="Proteomes" id="UP000199300">
    <property type="component" value="Unassembled WGS sequence"/>
</dbReference>
<dbReference type="PROSITE" id="PS00675">
    <property type="entry name" value="SIGMA54_INTERACT_1"/>
    <property type="match status" value="1"/>
</dbReference>
<dbReference type="GO" id="GO:0016887">
    <property type="term" value="F:ATP hydrolysis activity"/>
    <property type="evidence" value="ECO:0007669"/>
    <property type="project" value="InterPro"/>
</dbReference>
<proteinExistence type="inferred from homology"/>
<dbReference type="EMBL" id="FODJ01000020">
    <property type="protein sequence ID" value="SEO94439.1"/>
    <property type="molecule type" value="Genomic_DNA"/>
</dbReference>
<dbReference type="Gene3D" id="3.40.50.300">
    <property type="entry name" value="P-loop containing nucleotide triphosphate hydrolases"/>
    <property type="match status" value="1"/>
</dbReference>
<name>A0A1H8TTW4_9BACI</name>
<dbReference type="InterPro" id="IPR001482">
    <property type="entry name" value="T2SS/T4SS_dom"/>
</dbReference>
<evidence type="ECO:0000313" key="3">
    <source>
        <dbReference type="EMBL" id="SEO94439.1"/>
    </source>
</evidence>
<protein>
    <submittedName>
        <fullName evidence="3">Pilus assembly protein CpaF</fullName>
    </submittedName>
</protein>
<dbReference type="STRING" id="872970.SAMN04488134_1204"/>
<dbReference type="InterPro" id="IPR027417">
    <property type="entry name" value="P-loop_NTPase"/>
</dbReference>
<dbReference type="InterPro" id="IPR050921">
    <property type="entry name" value="T4SS_GSP_E_ATPase"/>
</dbReference>
<comment type="similarity">
    <text evidence="1">Belongs to the GSP E family.</text>
</comment>
<evidence type="ECO:0000256" key="1">
    <source>
        <dbReference type="ARBA" id="ARBA00006611"/>
    </source>
</evidence>
<dbReference type="AlphaFoldDB" id="A0A1H8TTW4"/>
<keyword evidence="4" id="KW-1185">Reference proteome</keyword>
<organism evidence="3 4">
    <name type="scientific">Amphibacillus marinus</name>
    <dbReference type="NCBI Taxonomy" id="872970"/>
    <lineage>
        <taxon>Bacteria</taxon>
        <taxon>Bacillati</taxon>
        <taxon>Bacillota</taxon>
        <taxon>Bacilli</taxon>
        <taxon>Bacillales</taxon>
        <taxon>Bacillaceae</taxon>
        <taxon>Amphibacillus</taxon>
    </lineage>
</organism>
<dbReference type="InterPro" id="IPR025662">
    <property type="entry name" value="Sigma_54_int_dom_ATP-bd_1"/>
</dbReference>
<dbReference type="Pfam" id="PF00437">
    <property type="entry name" value="T2SSE"/>
    <property type="match status" value="1"/>
</dbReference>
<evidence type="ECO:0000259" key="2">
    <source>
        <dbReference type="Pfam" id="PF00437"/>
    </source>
</evidence>
<accession>A0A1H8TTW4</accession>